<dbReference type="RefSeq" id="WP_020509402.1">
    <property type="nucleotide sequence ID" value="NZ_JBIAZU010000001.1"/>
</dbReference>
<proteinExistence type="predicted"/>
<evidence type="ECO:0000256" key="1">
    <source>
        <dbReference type="SAM" id="MobiDB-lite"/>
    </source>
</evidence>
<feature type="compositionally biased region" description="Low complexity" evidence="1">
    <location>
        <begin position="125"/>
        <end position="136"/>
    </location>
</feature>
<name>A0ABW6W6Y1_9ACTN</name>
<gene>
    <name evidence="2" type="ORF">ACFY35_06465</name>
</gene>
<feature type="region of interest" description="Disordered" evidence="1">
    <location>
        <begin position="123"/>
        <end position="154"/>
    </location>
</feature>
<organism evidence="2 3">
    <name type="scientific">Paractinoplanes globisporus</name>
    <dbReference type="NCBI Taxonomy" id="113565"/>
    <lineage>
        <taxon>Bacteria</taxon>
        <taxon>Bacillati</taxon>
        <taxon>Actinomycetota</taxon>
        <taxon>Actinomycetes</taxon>
        <taxon>Micromonosporales</taxon>
        <taxon>Micromonosporaceae</taxon>
        <taxon>Paractinoplanes</taxon>
    </lineage>
</organism>
<dbReference type="Proteomes" id="UP001602245">
    <property type="component" value="Unassembled WGS sequence"/>
</dbReference>
<dbReference type="PANTHER" id="PTHR36849:SF1">
    <property type="entry name" value="CYTOPLASMIC PROTEIN"/>
    <property type="match status" value="1"/>
</dbReference>
<dbReference type="InterPro" id="IPR052552">
    <property type="entry name" value="YeaO-like"/>
</dbReference>
<feature type="compositionally biased region" description="Basic and acidic residues" evidence="1">
    <location>
        <begin position="145"/>
        <end position="154"/>
    </location>
</feature>
<comment type="caution">
    <text evidence="2">The sequence shown here is derived from an EMBL/GenBank/DDBJ whole genome shotgun (WGS) entry which is preliminary data.</text>
</comment>
<keyword evidence="3" id="KW-1185">Reference proteome</keyword>
<dbReference type="EMBL" id="JBIAZU010000001">
    <property type="protein sequence ID" value="MFF5289059.1"/>
    <property type="molecule type" value="Genomic_DNA"/>
</dbReference>
<accession>A0ABW6W6Y1</accession>
<sequence>MKTQVRLRRVYEGPSPEDGVRVLVDRVWPRGLTKAAVHLDEWVKDIAPSTQLRRWYGHQPERYTEFRRRYLIELRDAQPAATIDRLRKLARTGPVTLLTATKDVEHSQAAVLIEVLRDDRTVQEPAPDGAGAAPLARLVNAGRPQHRDSREARA</sequence>
<evidence type="ECO:0000313" key="3">
    <source>
        <dbReference type="Proteomes" id="UP001602245"/>
    </source>
</evidence>
<reference evidence="2 3" key="1">
    <citation type="submission" date="2024-10" db="EMBL/GenBank/DDBJ databases">
        <title>The Natural Products Discovery Center: Release of the First 8490 Sequenced Strains for Exploring Actinobacteria Biosynthetic Diversity.</title>
        <authorList>
            <person name="Kalkreuter E."/>
            <person name="Kautsar S.A."/>
            <person name="Yang D."/>
            <person name="Bader C.D."/>
            <person name="Teijaro C.N."/>
            <person name="Fluegel L."/>
            <person name="Davis C.M."/>
            <person name="Simpson J.R."/>
            <person name="Lauterbach L."/>
            <person name="Steele A.D."/>
            <person name="Gui C."/>
            <person name="Meng S."/>
            <person name="Li G."/>
            <person name="Viehrig K."/>
            <person name="Ye F."/>
            <person name="Su P."/>
            <person name="Kiefer A.F."/>
            <person name="Nichols A."/>
            <person name="Cepeda A.J."/>
            <person name="Yan W."/>
            <person name="Fan B."/>
            <person name="Jiang Y."/>
            <person name="Adhikari A."/>
            <person name="Zheng C.-J."/>
            <person name="Schuster L."/>
            <person name="Cowan T.M."/>
            <person name="Smanski M.J."/>
            <person name="Chevrette M.G."/>
            <person name="De Carvalho L.P.S."/>
            <person name="Shen B."/>
        </authorList>
    </citation>
    <scope>NUCLEOTIDE SEQUENCE [LARGE SCALE GENOMIC DNA]</scope>
    <source>
        <strain evidence="2 3">NPDC000087</strain>
    </source>
</reference>
<evidence type="ECO:0000313" key="2">
    <source>
        <dbReference type="EMBL" id="MFF5289059.1"/>
    </source>
</evidence>
<dbReference type="Pfam" id="PF22752">
    <property type="entry name" value="DUF488-N3i"/>
    <property type="match status" value="1"/>
</dbReference>
<dbReference type="PANTHER" id="PTHR36849">
    <property type="entry name" value="CYTOPLASMIC PROTEIN-RELATED"/>
    <property type="match status" value="1"/>
</dbReference>
<protein>
    <submittedName>
        <fullName evidence="2">DUF488 domain-containing protein</fullName>
    </submittedName>
</protein>